<feature type="domain" description="Tyr recombinase" evidence="3">
    <location>
        <begin position="198"/>
        <end position="347"/>
    </location>
</feature>
<dbReference type="EMBL" id="CP022415">
    <property type="protein sequence ID" value="ASM72014.1"/>
    <property type="molecule type" value="Genomic_DNA"/>
</dbReference>
<dbReference type="InterPro" id="IPR013762">
    <property type="entry name" value="Integrase-like_cat_sf"/>
</dbReference>
<sequence length="367" mass="41809">MPADIALDKYVQPKKARGRLYYYFRVVRADKSEFRKALPHPFDDGYRSAYSLAHLECFGIAPLNLNPTDGLGFQDLIRQHKLHPKYLNLSKDSRTLRDLACNLLQSTFIGFMPRDIRPLHMQALYDKLSSRPATANRRMDDMSAVFAWARRRGFCDINPCERIERVQTSSGYEPWPAWAIEKLFTEGRPHIVKAAVAAIYTGQRRNDCLRQLRPSQITDGVWYVKQGKTGNPTPIPLHPMVMAMIDLHQEEMRAAGRIDPNAPILTTSRGKPWASGFGASWAKELERLELHKVEPRLTFHGFRTTNATLIGNAVAKSEVIFGGIERVKSMLGHLSDRMAEHYARRAVQEHTNAETIMLLPDFGKQIL</sequence>
<keyword evidence="1" id="KW-0238">DNA-binding</keyword>
<proteinExistence type="predicted"/>
<evidence type="ECO:0000313" key="4">
    <source>
        <dbReference type="EMBL" id="ASM72014.1"/>
    </source>
</evidence>
<name>A0A221JZ50_9RHOB</name>
<dbReference type="RefSeq" id="WP_089419979.1">
    <property type="nucleotide sequence ID" value="NZ_CP022415.1"/>
</dbReference>
<protein>
    <submittedName>
        <fullName evidence="4">Phage integrase family protein</fullName>
    </submittedName>
</protein>
<evidence type="ECO:0000313" key="5">
    <source>
        <dbReference type="Proteomes" id="UP000199754"/>
    </source>
</evidence>
<accession>A0A221JZ50</accession>
<gene>
    <name evidence="4" type="ORF">SULPSESMR1_01192</name>
</gene>
<evidence type="ECO:0000256" key="2">
    <source>
        <dbReference type="ARBA" id="ARBA00023172"/>
    </source>
</evidence>
<dbReference type="OrthoDB" id="7510934at2"/>
<evidence type="ECO:0000259" key="3">
    <source>
        <dbReference type="Pfam" id="PF00589"/>
    </source>
</evidence>
<dbReference type="Gene3D" id="1.10.443.10">
    <property type="entry name" value="Intergrase catalytic core"/>
    <property type="match status" value="1"/>
</dbReference>
<evidence type="ECO:0000256" key="1">
    <source>
        <dbReference type="ARBA" id="ARBA00023125"/>
    </source>
</evidence>
<dbReference type="Pfam" id="PF00589">
    <property type="entry name" value="Phage_integrase"/>
    <property type="match status" value="1"/>
</dbReference>
<dbReference type="InterPro" id="IPR011010">
    <property type="entry name" value="DNA_brk_join_enz"/>
</dbReference>
<organism evidence="4 5">
    <name type="scientific">Pseudosulfitobacter pseudonitzschiae</name>
    <dbReference type="NCBI Taxonomy" id="1402135"/>
    <lineage>
        <taxon>Bacteria</taxon>
        <taxon>Pseudomonadati</taxon>
        <taxon>Pseudomonadota</taxon>
        <taxon>Alphaproteobacteria</taxon>
        <taxon>Rhodobacterales</taxon>
        <taxon>Roseobacteraceae</taxon>
        <taxon>Pseudosulfitobacter</taxon>
    </lineage>
</organism>
<dbReference type="InterPro" id="IPR002104">
    <property type="entry name" value="Integrase_catalytic"/>
</dbReference>
<dbReference type="KEGG" id="spse:SULPSESMR1_01192"/>
<reference evidence="4 5" key="1">
    <citation type="submission" date="2017-07" db="EMBL/GenBank/DDBJ databases">
        <title>Genome Sequence of Sulfitobacter pseudonitzschiae Strain SMR1 Isolated from a culture of the Diatom Skeletonema marinoi.</title>
        <authorList>
            <person name="Topel M."/>
            <person name="Pinder M.I.M."/>
            <person name="Johansson O.N."/>
            <person name="Kourtchenko O."/>
            <person name="Godhe A."/>
            <person name="Clarke A.K."/>
        </authorList>
    </citation>
    <scope>NUCLEOTIDE SEQUENCE [LARGE SCALE GENOMIC DNA]</scope>
    <source>
        <strain evidence="4 5">SMR1</strain>
    </source>
</reference>
<dbReference type="SUPFAM" id="SSF56349">
    <property type="entry name" value="DNA breaking-rejoining enzymes"/>
    <property type="match status" value="1"/>
</dbReference>
<dbReference type="GO" id="GO:0015074">
    <property type="term" value="P:DNA integration"/>
    <property type="evidence" value="ECO:0007669"/>
    <property type="project" value="InterPro"/>
</dbReference>
<dbReference type="GO" id="GO:0003677">
    <property type="term" value="F:DNA binding"/>
    <property type="evidence" value="ECO:0007669"/>
    <property type="project" value="UniProtKB-KW"/>
</dbReference>
<keyword evidence="2" id="KW-0233">DNA recombination</keyword>
<dbReference type="Proteomes" id="UP000199754">
    <property type="component" value="Chromosome"/>
</dbReference>
<dbReference type="InterPro" id="IPR010998">
    <property type="entry name" value="Integrase_recombinase_N"/>
</dbReference>
<keyword evidence="5" id="KW-1185">Reference proteome</keyword>
<dbReference type="GO" id="GO:0006310">
    <property type="term" value="P:DNA recombination"/>
    <property type="evidence" value="ECO:0007669"/>
    <property type="project" value="UniProtKB-KW"/>
</dbReference>
<dbReference type="Gene3D" id="1.10.150.130">
    <property type="match status" value="1"/>
</dbReference>
<dbReference type="AlphaFoldDB" id="A0A221JZ50"/>